<name>A0ABS2DFW3_9BACI</name>
<comment type="caution">
    <text evidence="2">The sequence shown here is derived from an EMBL/GenBank/DDBJ whole genome shotgun (WGS) entry which is preliminary data.</text>
</comment>
<reference evidence="2 3" key="1">
    <citation type="submission" date="2021-02" db="EMBL/GenBank/DDBJ databases">
        <title>Bacillus sp. RD4P76, an endophyte from a halophyte.</title>
        <authorList>
            <person name="Sun J.-Q."/>
        </authorList>
    </citation>
    <scope>NUCLEOTIDE SEQUENCE [LARGE SCALE GENOMIC DNA]</scope>
    <source>
        <strain evidence="2 3">RD4P76</strain>
    </source>
</reference>
<accession>A0ABS2DFW3</accession>
<dbReference type="Proteomes" id="UP001518925">
    <property type="component" value="Unassembled WGS sequence"/>
</dbReference>
<keyword evidence="3" id="KW-1185">Reference proteome</keyword>
<evidence type="ECO:0000313" key="3">
    <source>
        <dbReference type="Proteomes" id="UP001518925"/>
    </source>
</evidence>
<dbReference type="InterPro" id="IPR012347">
    <property type="entry name" value="Ferritin-like"/>
</dbReference>
<keyword evidence="1" id="KW-0472">Membrane</keyword>
<keyword evidence="1" id="KW-1133">Transmembrane helix</keyword>
<gene>
    <name evidence="2" type="ORF">JR050_06625</name>
</gene>
<dbReference type="Gene3D" id="1.20.1260.10">
    <property type="match status" value="2"/>
</dbReference>
<evidence type="ECO:0000256" key="1">
    <source>
        <dbReference type="SAM" id="Phobius"/>
    </source>
</evidence>
<dbReference type="RefSeq" id="WP_204202724.1">
    <property type="nucleotide sequence ID" value="NZ_JAFELM010000021.1"/>
</dbReference>
<feature type="transmembrane region" description="Helical" evidence="1">
    <location>
        <begin position="265"/>
        <end position="287"/>
    </location>
</feature>
<protein>
    <submittedName>
        <fullName evidence="2">DUF3231 family protein</fullName>
    </submittedName>
</protein>
<dbReference type="InterPro" id="IPR021617">
    <property type="entry name" value="DUF3231"/>
</dbReference>
<dbReference type="EMBL" id="JAFELM010000021">
    <property type="protein sequence ID" value="MBM6617350.1"/>
    <property type="molecule type" value="Genomic_DNA"/>
</dbReference>
<sequence length="338" mass="38288">MKKISHTVPLSSSEIANLWTQYMNDSMGAAITSYFIKTVKDPNVKEVLEFALSLSKEHLSKIREFLRKENFPIPKGFTKLDVNYDAPPLFTDTFMLIYFHVMTLHGLTGYAGAVGTSTCADQRKYFIGCNTEAMELYDRIMDVLLTKGIFSRPPHIAPKESIDFIEKQSFLTGFLGQRRPLNAIEISGIYYNMYKNIVKIVLELAFSQVTETEDVRAYFQRGHKVCDKQFDILNTMLTDDNLPPPRRVDSEITNSTIAPFSEKLMLYHVVTLVSAAVGFYGAGFAVAQRRDLAAQYARMITEIALYAEDGMNLLIEKGWVEEPPSVSDRDKLADTHNN</sequence>
<proteinExistence type="predicted"/>
<dbReference type="Pfam" id="PF11553">
    <property type="entry name" value="DUF3231"/>
    <property type="match status" value="2"/>
</dbReference>
<evidence type="ECO:0000313" key="2">
    <source>
        <dbReference type="EMBL" id="MBM6617350.1"/>
    </source>
</evidence>
<organism evidence="2 3">
    <name type="scientific">Bacillus suaedaesalsae</name>
    <dbReference type="NCBI Taxonomy" id="2810349"/>
    <lineage>
        <taxon>Bacteria</taxon>
        <taxon>Bacillati</taxon>
        <taxon>Bacillota</taxon>
        <taxon>Bacilli</taxon>
        <taxon>Bacillales</taxon>
        <taxon>Bacillaceae</taxon>
        <taxon>Bacillus</taxon>
    </lineage>
</organism>
<keyword evidence="1" id="KW-0812">Transmembrane</keyword>